<sequence length="91" mass="10185">MLKISLDQVLSQMSNEIGKIKVNQEDVMKVREHMASIRTLCDLVLGSDQEQTIHNNNQIFEPAKVINQPFSAKLSSNPITENNEGGSLLDF</sequence>
<dbReference type="EMBL" id="JAGIYQ010000004">
    <property type="protein sequence ID" value="MBP0724995.1"/>
    <property type="molecule type" value="Genomic_DNA"/>
</dbReference>
<name>A0A940NNW4_9BACI</name>
<proteinExistence type="predicted"/>
<evidence type="ECO:0000313" key="1">
    <source>
        <dbReference type="EMBL" id="MBP0724995.1"/>
    </source>
</evidence>
<dbReference type="Proteomes" id="UP000682134">
    <property type="component" value="Unassembled WGS sequence"/>
</dbReference>
<protein>
    <submittedName>
        <fullName evidence="1">DUF5327 family protein</fullName>
    </submittedName>
</protein>
<evidence type="ECO:0000313" key="2">
    <source>
        <dbReference type="Proteomes" id="UP000682134"/>
    </source>
</evidence>
<organism evidence="1 2">
    <name type="scientific">Gottfriedia endophytica</name>
    <dbReference type="NCBI Taxonomy" id="2820819"/>
    <lineage>
        <taxon>Bacteria</taxon>
        <taxon>Bacillati</taxon>
        <taxon>Bacillota</taxon>
        <taxon>Bacilli</taxon>
        <taxon>Bacillales</taxon>
        <taxon>Bacillaceae</taxon>
        <taxon>Gottfriedia</taxon>
    </lineage>
</organism>
<dbReference type="Pfam" id="PF17261">
    <property type="entry name" value="DUF5327"/>
    <property type="match status" value="1"/>
</dbReference>
<accession>A0A940NNW4</accession>
<gene>
    <name evidence="1" type="ORF">J5Y03_07300</name>
</gene>
<dbReference type="RefSeq" id="WP_209404111.1">
    <property type="nucleotide sequence ID" value="NZ_JAGIYQ010000004.1"/>
</dbReference>
<reference evidence="1" key="1">
    <citation type="submission" date="2021-04" db="EMBL/GenBank/DDBJ databases">
        <title>Genome seq and assembly of Bacillus sp.</title>
        <authorList>
            <person name="Chhetri G."/>
        </authorList>
    </citation>
    <scope>NUCLEOTIDE SEQUENCE</scope>
    <source>
        <strain evidence="1">RG28</strain>
    </source>
</reference>
<comment type="caution">
    <text evidence="1">The sequence shown here is derived from an EMBL/GenBank/DDBJ whole genome shotgun (WGS) entry which is preliminary data.</text>
</comment>
<dbReference type="AlphaFoldDB" id="A0A940NNW4"/>
<keyword evidence="2" id="KW-1185">Reference proteome</keyword>
<dbReference type="InterPro" id="IPR035218">
    <property type="entry name" value="DUF5327"/>
</dbReference>